<dbReference type="SUPFAM" id="SSF88659">
    <property type="entry name" value="Sigma3 and sigma4 domains of RNA polymerase sigma factors"/>
    <property type="match status" value="1"/>
</dbReference>
<dbReference type="InterPro" id="IPR036388">
    <property type="entry name" value="WH-like_DNA-bd_sf"/>
</dbReference>
<dbReference type="InterPro" id="IPR007627">
    <property type="entry name" value="RNA_pol_sigma70_r2"/>
</dbReference>
<dbReference type="OrthoDB" id="764619at2"/>
<dbReference type="PANTHER" id="PTHR43133">
    <property type="entry name" value="RNA POLYMERASE ECF-TYPE SIGMA FACTO"/>
    <property type="match status" value="1"/>
</dbReference>
<evidence type="ECO:0008006" key="9">
    <source>
        <dbReference type="Google" id="ProtNLM"/>
    </source>
</evidence>
<protein>
    <recommendedName>
        <fullName evidence="9">RNA polymerase sigma factor 70 region 4 type 2 domain-containing protein</fullName>
    </recommendedName>
</protein>
<accession>A0A172TQ74</accession>
<comment type="similarity">
    <text evidence="1">Belongs to the sigma-70 factor family. ECF subfamily.</text>
</comment>
<evidence type="ECO:0000256" key="1">
    <source>
        <dbReference type="ARBA" id="ARBA00010641"/>
    </source>
</evidence>
<dbReference type="RefSeq" id="WP_066401281.1">
    <property type="nucleotide sequence ID" value="NZ_CP011390.1"/>
</dbReference>
<dbReference type="EMBL" id="CP011390">
    <property type="protein sequence ID" value="ANE49211.1"/>
    <property type="molecule type" value="Genomic_DNA"/>
</dbReference>
<dbReference type="NCBIfam" id="TIGR02937">
    <property type="entry name" value="sigma70-ECF"/>
    <property type="match status" value="1"/>
</dbReference>
<dbReference type="PANTHER" id="PTHR43133:SF46">
    <property type="entry name" value="RNA POLYMERASE SIGMA-70 FACTOR ECF SUBFAMILY"/>
    <property type="match status" value="1"/>
</dbReference>
<proteinExistence type="inferred from homology"/>
<reference evidence="7 8" key="2">
    <citation type="journal article" date="2016" name="Int. J. Syst. Evol. Microbiol.">
        <title>Flavisolibacter tropicus sp. nov., isolated from tropical soil.</title>
        <authorList>
            <person name="Lee J.J."/>
            <person name="Kang M.S."/>
            <person name="Kim G.S."/>
            <person name="Lee C.S."/>
            <person name="Lim S."/>
            <person name="Lee J."/>
            <person name="Roh S.H."/>
            <person name="Kang H."/>
            <person name="Ha J.M."/>
            <person name="Bae S."/>
            <person name="Jung H.Y."/>
            <person name="Kim M.K."/>
        </authorList>
    </citation>
    <scope>NUCLEOTIDE SEQUENCE [LARGE SCALE GENOMIC DNA]</scope>
    <source>
        <strain evidence="7 8">LCS9</strain>
    </source>
</reference>
<feature type="domain" description="RNA polymerase sigma factor 70 region 4 type 2" evidence="6">
    <location>
        <begin position="128"/>
        <end position="178"/>
    </location>
</feature>
<dbReference type="InterPro" id="IPR013325">
    <property type="entry name" value="RNA_pol_sigma_r2"/>
</dbReference>
<gene>
    <name evidence="7" type="ORF">SY85_00515</name>
</gene>
<dbReference type="GO" id="GO:0016987">
    <property type="term" value="F:sigma factor activity"/>
    <property type="evidence" value="ECO:0007669"/>
    <property type="project" value="UniProtKB-KW"/>
</dbReference>
<keyword evidence="8" id="KW-1185">Reference proteome</keyword>
<dbReference type="STRING" id="1492898.SY85_00515"/>
<evidence type="ECO:0000313" key="8">
    <source>
        <dbReference type="Proteomes" id="UP000077177"/>
    </source>
</evidence>
<reference evidence="8" key="1">
    <citation type="submission" date="2015-01" db="EMBL/GenBank/DDBJ databases">
        <title>Flavisolibacter sp./LCS9/ whole genome sequencing.</title>
        <authorList>
            <person name="Kim M.K."/>
            <person name="Srinivasan S."/>
            <person name="Lee J.-J."/>
        </authorList>
    </citation>
    <scope>NUCLEOTIDE SEQUENCE [LARGE SCALE GENOMIC DNA]</scope>
    <source>
        <strain evidence="8">LCS9</strain>
    </source>
</reference>
<keyword evidence="2" id="KW-0805">Transcription regulation</keyword>
<evidence type="ECO:0000259" key="6">
    <source>
        <dbReference type="Pfam" id="PF08281"/>
    </source>
</evidence>
<dbReference type="InterPro" id="IPR013249">
    <property type="entry name" value="RNA_pol_sigma70_r4_t2"/>
</dbReference>
<feature type="domain" description="RNA polymerase sigma-70 region 2" evidence="5">
    <location>
        <begin position="31"/>
        <end position="97"/>
    </location>
</feature>
<keyword evidence="3" id="KW-0731">Sigma factor</keyword>
<keyword evidence="4" id="KW-0804">Transcription</keyword>
<dbReference type="Gene3D" id="1.10.1740.10">
    <property type="match status" value="1"/>
</dbReference>
<dbReference type="Proteomes" id="UP000077177">
    <property type="component" value="Chromosome"/>
</dbReference>
<name>A0A172TQ74_9BACT</name>
<sequence length="189" mass="22389">MKNDGHPTCINTDVELLDLMMNQNAIAFEILYKRYWNPLLHFASQFLDDEDSCEEMVQGLFVHLHNRQQALKITTAIRPYLYTSLRNRIFNYVRSRSVYKRHIAQASSEIVYVNNDVDQFIDFVELKQRVAQCLKGMPAKNREVYLLHFYEHFPLKKVAIILNRPVDTVEKQLRRAKAILRNYLIANKK</sequence>
<evidence type="ECO:0000256" key="3">
    <source>
        <dbReference type="ARBA" id="ARBA00023082"/>
    </source>
</evidence>
<dbReference type="InterPro" id="IPR039425">
    <property type="entry name" value="RNA_pol_sigma-70-like"/>
</dbReference>
<evidence type="ECO:0000259" key="5">
    <source>
        <dbReference type="Pfam" id="PF04542"/>
    </source>
</evidence>
<dbReference type="AlphaFoldDB" id="A0A172TQ74"/>
<dbReference type="InterPro" id="IPR013324">
    <property type="entry name" value="RNA_pol_sigma_r3/r4-like"/>
</dbReference>
<dbReference type="Pfam" id="PF04542">
    <property type="entry name" value="Sigma70_r2"/>
    <property type="match status" value="1"/>
</dbReference>
<dbReference type="Gene3D" id="1.10.10.10">
    <property type="entry name" value="Winged helix-like DNA-binding domain superfamily/Winged helix DNA-binding domain"/>
    <property type="match status" value="1"/>
</dbReference>
<dbReference type="GO" id="GO:0003677">
    <property type="term" value="F:DNA binding"/>
    <property type="evidence" value="ECO:0007669"/>
    <property type="project" value="InterPro"/>
</dbReference>
<organism evidence="7 8">
    <name type="scientific">Flavisolibacter tropicus</name>
    <dbReference type="NCBI Taxonomy" id="1492898"/>
    <lineage>
        <taxon>Bacteria</taxon>
        <taxon>Pseudomonadati</taxon>
        <taxon>Bacteroidota</taxon>
        <taxon>Chitinophagia</taxon>
        <taxon>Chitinophagales</taxon>
        <taxon>Chitinophagaceae</taxon>
        <taxon>Flavisolibacter</taxon>
    </lineage>
</organism>
<dbReference type="SUPFAM" id="SSF88946">
    <property type="entry name" value="Sigma2 domain of RNA polymerase sigma factors"/>
    <property type="match status" value="1"/>
</dbReference>
<dbReference type="CDD" id="cd06171">
    <property type="entry name" value="Sigma70_r4"/>
    <property type="match status" value="1"/>
</dbReference>
<evidence type="ECO:0000256" key="2">
    <source>
        <dbReference type="ARBA" id="ARBA00023015"/>
    </source>
</evidence>
<evidence type="ECO:0000256" key="4">
    <source>
        <dbReference type="ARBA" id="ARBA00023163"/>
    </source>
</evidence>
<dbReference type="InterPro" id="IPR014284">
    <property type="entry name" value="RNA_pol_sigma-70_dom"/>
</dbReference>
<dbReference type="Pfam" id="PF08281">
    <property type="entry name" value="Sigma70_r4_2"/>
    <property type="match status" value="1"/>
</dbReference>
<dbReference type="KEGG" id="fla:SY85_00515"/>
<evidence type="ECO:0000313" key="7">
    <source>
        <dbReference type="EMBL" id="ANE49211.1"/>
    </source>
</evidence>
<dbReference type="GO" id="GO:0006352">
    <property type="term" value="P:DNA-templated transcription initiation"/>
    <property type="evidence" value="ECO:0007669"/>
    <property type="project" value="InterPro"/>
</dbReference>